<dbReference type="Proteomes" id="UP001348805">
    <property type="component" value="Segment"/>
</dbReference>
<keyword evidence="3" id="KW-1185">Reference proteome</keyword>
<proteinExistence type="predicted"/>
<sequence length="267" mass="32091">MKIISKYKDFYDSYGFILGKPDESITYVRTTEVIDDDNKQYKSIIKKLYDYGHLYFHVYGFKEDYVAWVESVVCGIYPYIYICPFYVIMQQLNKGRTFIPIDLKPIPISEEFVHDKSKREHIYNKVQTKFDEYCDKNNIRGKLHIQKIRENNYSWNKSIFKFETQSWKIENPDLFRELNVPTFMYVCKNDDIARYVKDYGLTLNPIFVKQNFDVLGTNRTRIINEQNVYIDIENFLWEMKKEPESIPDNKTKIINAGFDLKTSFRNM</sequence>
<keyword evidence="1" id="KW-1133">Transmembrane helix</keyword>
<evidence type="ECO:0000256" key="1">
    <source>
        <dbReference type="SAM" id="Phobius"/>
    </source>
</evidence>
<reference evidence="2 3" key="1">
    <citation type="submission" date="2023-11" db="EMBL/GenBank/DDBJ databases">
        <authorList>
            <person name="Cook R."/>
            <person name="Crisci M."/>
            <person name="Pye H."/>
            <person name="Adriaenssens E."/>
            <person name="Santini J."/>
        </authorList>
    </citation>
    <scope>NUCLEOTIDE SEQUENCE [LARGE SCALE GENOMIC DNA]</scope>
    <source>
        <strain evidence="2">Lak_Megaphage_RVC_AP3_GC26</strain>
    </source>
</reference>
<keyword evidence="1" id="KW-0812">Transmembrane</keyword>
<name>A0ABZ0Z3F8_9CAUD</name>
<protein>
    <submittedName>
        <fullName evidence="2">Uncharacterized protein</fullName>
    </submittedName>
</protein>
<accession>A0ABZ0Z3F8</accession>
<evidence type="ECO:0000313" key="2">
    <source>
        <dbReference type="EMBL" id="WQJ51519.1"/>
    </source>
</evidence>
<keyword evidence="1" id="KW-0472">Membrane</keyword>
<feature type="transmembrane region" description="Helical" evidence="1">
    <location>
        <begin position="65"/>
        <end position="88"/>
    </location>
</feature>
<organism evidence="2 3">
    <name type="scientific">phage Lak_Megaphage_RVC_AP3_GC26</name>
    <dbReference type="NCBI Taxonomy" id="3109225"/>
    <lineage>
        <taxon>Viruses</taxon>
        <taxon>Duplodnaviria</taxon>
        <taxon>Heunggongvirae</taxon>
        <taxon>Uroviricota</taxon>
        <taxon>Caudoviricetes</taxon>
        <taxon>Caudoviricetes code 15 clade</taxon>
    </lineage>
</organism>
<dbReference type="EMBL" id="OR769219">
    <property type="protein sequence ID" value="WQJ51519.1"/>
    <property type="molecule type" value="Genomic_DNA"/>
</dbReference>
<evidence type="ECO:0000313" key="3">
    <source>
        <dbReference type="Proteomes" id="UP001348805"/>
    </source>
</evidence>